<feature type="transmembrane region" description="Helical" evidence="1">
    <location>
        <begin position="7"/>
        <end position="25"/>
    </location>
</feature>
<organism evidence="3 4">
    <name type="scientific">Roseovarius lutimaris</name>
    <dbReference type="NCBI Taxonomy" id="1005928"/>
    <lineage>
        <taxon>Bacteria</taxon>
        <taxon>Pseudomonadati</taxon>
        <taxon>Pseudomonadota</taxon>
        <taxon>Alphaproteobacteria</taxon>
        <taxon>Rhodobacterales</taxon>
        <taxon>Roseobacteraceae</taxon>
        <taxon>Roseovarius</taxon>
    </lineage>
</organism>
<dbReference type="Proteomes" id="UP000198599">
    <property type="component" value="Unassembled WGS sequence"/>
</dbReference>
<dbReference type="AlphaFoldDB" id="A0A1I5A7K6"/>
<evidence type="ECO:0000256" key="1">
    <source>
        <dbReference type="SAM" id="Phobius"/>
    </source>
</evidence>
<dbReference type="Pfam" id="PF09834">
    <property type="entry name" value="DUF2061"/>
    <property type="match status" value="1"/>
</dbReference>
<protein>
    <submittedName>
        <fullName evidence="3">Uncharacterized membrane protein</fullName>
    </submittedName>
</protein>
<dbReference type="STRING" id="1005928.SAMN04487859_105129"/>
<dbReference type="EMBL" id="FOVP01000005">
    <property type="protein sequence ID" value="SFN58415.1"/>
    <property type="molecule type" value="Genomic_DNA"/>
</dbReference>
<accession>A0A1I5A7K6</accession>
<keyword evidence="1" id="KW-0812">Transmembrane</keyword>
<keyword evidence="4" id="KW-1185">Reference proteome</keyword>
<feature type="transmembrane region" description="Helical" evidence="1">
    <location>
        <begin position="31"/>
        <end position="50"/>
    </location>
</feature>
<evidence type="ECO:0000313" key="4">
    <source>
        <dbReference type="Proteomes" id="UP000198599"/>
    </source>
</evidence>
<keyword evidence="1" id="KW-0472">Membrane</keyword>
<proteinExistence type="predicted"/>
<evidence type="ECO:0000313" key="3">
    <source>
        <dbReference type="EMBL" id="SFN58415.1"/>
    </source>
</evidence>
<gene>
    <name evidence="3" type="ORF">SAMN04487859_105129</name>
</gene>
<sequence length="64" mass="7043">MRTVVKAVIWNLIGLAVMALVGVIFTGSFKAGGMMAVINAAIGLSSYFLYERIWTRINWGRCFG</sequence>
<name>A0A1I5A7K6_9RHOB</name>
<reference evidence="4" key="1">
    <citation type="submission" date="2016-10" db="EMBL/GenBank/DDBJ databases">
        <authorList>
            <person name="Varghese N."/>
            <person name="Submissions S."/>
        </authorList>
    </citation>
    <scope>NUCLEOTIDE SEQUENCE [LARGE SCALE GENOMIC DNA]</scope>
    <source>
        <strain evidence="4">DSM 28463</strain>
    </source>
</reference>
<evidence type="ECO:0000259" key="2">
    <source>
        <dbReference type="Pfam" id="PF09834"/>
    </source>
</evidence>
<keyword evidence="1" id="KW-1133">Transmembrane helix</keyword>
<dbReference type="InterPro" id="IPR018638">
    <property type="entry name" value="DUF2061_membrane"/>
</dbReference>
<feature type="domain" description="DUF2061" evidence="2">
    <location>
        <begin position="4"/>
        <end position="55"/>
    </location>
</feature>